<dbReference type="Gene3D" id="1.25.40.10">
    <property type="entry name" value="Tetratricopeptide repeat domain"/>
    <property type="match status" value="1"/>
</dbReference>
<reference evidence="6 7" key="1">
    <citation type="submission" date="2015-06" db="EMBL/GenBank/DDBJ databases">
        <authorList>
            <person name="Ju K.-S."/>
            <person name="Doroghazi J.R."/>
            <person name="Metcalf W.W."/>
        </authorList>
    </citation>
    <scope>NUCLEOTIDE SEQUENCE [LARGE SCALE GENOMIC DNA]</scope>
    <source>
        <strain evidence="6 7">NRRL 3414</strain>
    </source>
</reference>
<dbReference type="GO" id="GO:0003677">
    <property type="term" value="F:DNA binding"/>
    <property type="evidence" value="ECO:0007669"/>
    <property type="project" value="TreeGrafter"/>
</dbReference>
<keyword evidence="3" id="KW-0804">Transcription</keyword>
<dbReference type="SMART" id="SM01043">
    <property type="entry name" value="BTAD"/>
    <property type="match status" value="1"/>
</dbReference>
<dbReference type="Proteomes" id="UP000037432">
    <property type="component" value="Unassembled WGS sequence"/>
</dbReference>
<dbReference type="GO" id="GO:0006355">
    <property type="term" value="P:regulation of DNA-templated transcription"/>
    <property type="evidence" value="ECO:0007669"/>
    <property type="project" value="TreeGrafter"/>
</dbReference>
<evidence type="ECO:0000256" key="2">
    <source>
        <dbReference type="ARBA" id="ARBA00023015"/>
    </source>
</evidence>
<evidence type="ECO:0000313" key="6">
    <source>
        <dbReference type="EMBL" id="KMS68204.1"/>
    </source>
</evidence>
<gene>
    <name evidence="6" type="ORF">ACM01_40050</name>
</gene>
<dbReference type="AlphaFoldDB" id="A0A0J7YXE4"/>
<proteinExistence type="predicted"/>
<organism evidence="6 7">
    <name type="scientific">Streptomyces viridochromogenes</name>
    <dbReference type="NCBI Taxonomy" id="1938"/>
    <lineage>
        <taxon>Bacteria</taxon>
        <taxon>Bacillati</taxon>
        <taxon>Actinomycetota</taxon>
        <taxon>Actinomycetes</taxon>
        <taxon>Kitasatosporales</taxon>
        <taxon>Streptomycetaceae</taxon>
        <taxon>Streptomyces</taxon>
    </lineage>
</organism>
<dbReference type="GO" id="GO:0000160">
    <property type="term" value="P:phosphorelay signal transduction system"/>
    <property type="evidence" value="ECO:0007669"/>
    <property type="project" value="UniProtKB-KW"/>
</dbReference>
<keyword evidence="2" id="KW-0805">Transcription regulation</keyword>
<name>A0A0J7YXE4_STRVR</name>
<evidence type="ECO:0000256" key="4">
    <source>
        <dbReference type="SAM" id="MobiDB-lite"/>
    </source>
</evidence>
<evidence type="ECO:0000313" key="7">
    <source>
        <dbReference type="Proteomes" id="UP000037432"/>
    </source>
</evidence>
<dbReference type="OrthoDB" id="4336084at2"/>
<dbReference type="Pfam" id="PF03704">
    <property type="entry name" value="BTAD"/>
    <property type="match status" value="1"/>
</dbReference>
<evidence type="ECO:0000256" key="1">
    <source>
        <dbReference type="ARBA" id="ARBA00023012"/>
    </source>
</evidence>
<sequence length="125" mass="13815">MLQHVLPAPEDSMEARLALGRHQALDAELGLLTARYPHRERLWGQLMLARYRCGRRADALAAYRQVYELLDGELGIEPGPALRELHERILKDDTTLTGTLASARAEERVSGMSPAAPGSGSRWVA</sequence>
<dbReference type="PATRIC" id="fig|1938.3.peg.9154"/>
<dbReference type="InterPro" id="IPR005158">
    <property type="entry name" value="BTAD"/>
</dbReference>
<dbReference type="CDD" id="cd15831">
    <property type="entry name" value="BTAD"/>
    <property type="match status" value="1"/>
</dbReference>
<dbReference type="PANTHER" id="PTHR35807">
    <property type="entry name" value="TRANSCRIPTIONAL REGULATOR REDD-RELATED"/>
    <property type="match status" value="1"/>
</dbReference>
<keyword evidence="1" id="KW-0902">Two-component regulatory system</keyword>
<feature type="region of interest" description="Disordered" evidence="4">
    <location>
        <begin position="102"/>
        <end position="125"/>
    </location>
</feature>
<evidence type="ECO:0000256" key="3">
    <source>
        <dbReference type="ARBA" id="ARBA00023163"/>
    </source>
</evidence>
<dbReference type="PANTHER" id="PTHR35807:SF1">
    <property type="entry name" value="TRANSCRIPTIONAL REGULATOR REDD"/>
    <property type="match status" value="1"/>
</dbReference>
<protein>
    <recommendedName>
        <fullName evidence="5">Bacterial transcriptional activator domain-containing protein</fullName>
    </recommendedName>
</protein>
<dbReference type="InterPro" id="IPR051677">
    <property type="entry name" value="AfsR-DnrI-RedD_regulator"/>
</dbReference>
<feature type="domain" description="Bacterial transcriptional activator" evidence="5">
    <location>
        <begin position="1"/>
        <end position="90"/>
    </location>
</feature>
<comment type="caution">
    <text evidence="6">The sequence shown here is derived from an EMBL/GenBank/DDBJ whole genome shotgun (WGS) entry which is preliminary data.</text>
</comment>
<feature type="compositionally biased region" description="Low complexity" evidence="4">
    <location>
        <begin position="110"/>
        <end position="125"/>
    </location>
</feature>
<dbReference type="SUPFAM" id="SSF48452">
    <property type="entry name" value="TPR-like"/>
    <property type="match status" value="1"/>
</dbReference>
<dbReference type="EMBL" id="LFNT01000082">
    <property type="protein sequence ID" value="KMS68204.1"/>
    <property type="molecule type" value="Genomic_DNA"/>
</dbReference>
<dbReference type="InterPro" id="IPR011990">
    <property type="entry name" value="TPR-like_helical_dom_sf"/>
</dbReference>
<evidence type="ECO:0000259" key="5">
    <source>
        <dbReference type="SMART" id="SM01043"/>
    </source>
</evidence>
<dbReference type="RefSeq" id="WP_048586387.1">
    <property type="nucleotide sequence ID" value="NZ_LFNT01000082.1"/>
</dbReference>
<accession>A0A0J7YXE4</accession>